<dbReference type="PANTHER" id="PTHR36302:SF1">
    <property type="entry name" value="COPPER CHAPERONE PCU(A)C"/>
    <property type="match status" value="1"/>
</dbReference>
<evidence type="ECO:0008006" key="4">
    <source>
        <dbReference type="Google" id="ProtNLM"/>
    </source>
</evidence>
<dbReference type="eggNOG" id="COG2847">
    <property type="taxonomic scope" value="Bacteria"/>
</dbReference>
<keyword evidence="3" id="KW-1185">Reference proteome</keyword>
<dbReference type="InterPro" id="IPR036182">
    <property type="entry name" value="PCuAC_sf"/>
</dbReference>
<protein>
    <recommendedName>
        <fullName evidence="4">Copper chaperone PCu(A)C</fullName>
    </recommendedName>
</protein>
<dbReference type="InterPro" id="IPR007410">
    <property type="entry name" value="LpqE-like"/>
</dbReference>
<dbReference type="EMBL" id="AEIU01000069">
    <property type="protein sequence ID" value="EFP96701.1"/>
    <property type="molecule type" value="Genomic_DNA"/>
</dbReference>
<gene>
    <name evidence="2" type="ORF">VIBC2010_07024</name>
</gene>
<dbReference type="Pfam" id="PF04314">
    <property type="entry name" value="PCuAC"/>
    <property type="match status" value="1"/>
</dbReference>
<feature type="chain" id="PRO_5003167392" description="Copper chaperone PCu(A)C" evidence="1">
    <location>
        <begin position="22"/>
        <end position="150"/>
    </location>
</feature>
<dbReference type="PROSITE" id="PS51257">
    <property type="entry name" value="PROKAR_LIPOPROTEIN"/>
    <property type="match status" value="1"/>
</dbReference>
<dbReference type="RefSeq" id="WP_009601131.1">
    <property type="nucleotide sequence ID" value="NZ_AEIU01000069.1"/>
</dbReference>
<evidence type="ECO:0000313" key="3">
    <source>
        <dbReference type="Proteomes" id="UP000002943"/>
    </source>
</evidence>
<name>E3BJD2_9VIBR</name>
<organism evidence="2 3">
    <name type="scientific">Vibrio caribbeanicus ATCC BAA-2122</name>
    <dbReference type="NCBI Taxonomy" id="796620"/>
    <lineage>
        <taxon>Bacteria</taxon>
        <taxon>Pseudomonadati</taxon>
        <taxon>Pseudomonadota</taxon>
        <taxon>Gammaproteobacteria</taxon>
        <taxon>Vibrionales</taxon>
        <taxon>Vibrionaceae</taxon>
        <taxon>Vibrio</taxon>
    </lineage>
</organism>
<dbReference type="STRING" id="796620.VIBC2010_07024"/>
<accession>E3BJD2</accession>
<dbReference type="InterPro" id="IPR058248">
    <property type="entry name" value="Lxx211020-like"/>
</dbReference>
<reference evidence="2 3" key="1">
    <citation type="journal article" date="2012" name="Int. J. Syst. Evol. Microbiol.">
        <title>Vibrio caribbeanicus sp. nov., isolated from the marine sponge Scleritoderma cyanea.</title>
        <authorList>
            <person name="Hoffmann M."/>
            <person name="Monday S.R."/>
            <person name="Allard M.W."/>
            <person name="Strain E.A."/>
            <person name="Whittaker P."/>
            <person name="Naum M."/>
            <person name="McCarthy P.J."/>
            <person name="Lopez J.V."/>
            <person name="Fischer M."/>
            <person name="Brown E.W."/>
        </authorList>
    </citation>
    <scope>NUCLEOTIDE SEQUENCE [LARGE SCALE GENOMIC DNA]</scope>
    <source>
        <strain evidence="2 3">ATCC BAA-2122</strain>
    </source>
</reference>
<dbReference type="Proteomes" id="UP000002943">
    <property type="component" value="Unassembled WGS sequence"/>
</dbReference>
<keyword evidence="1" id="KW-0732">Signal</keyword>
<dbReference type="PANTHER" id="PTHR36302">
    <property type="entry name" value="BLR7088 PROTEIN"/>
    <property type="match status" value="1"/>
</dbReference>
<dbReference type="Gene3D" id="2.60.40.1890">
    <property type="entry name" value="PCu(A)C copper chaperone"/>
    <property type="match status" value="1"/>
</dbReference>
<comment type="caution">
    <text evidence="2">The sequence shown here is derived from an EMBL/GenBank/DDBJ whole genome shotgun (WGS) entry which is preliminary data.</text>
</comment>
<dbReference type="OrthoDB" id="9796962at2"/>
<evidence type="ECO:0000256" key="1">
    <source>
        <dbReference type="SAM" id="SignalP"/>
    </source>
</evidence>
<sequence>MKIKALLLSLLTISPFTSACAKIMAHDVYARATPPSAETSALFGHFMNHSDKDRYIVSAETKAAGKVELHDVIMDGEVMKMRQVEKIKIPANGSVTLKPGSLHIMLFNLEKPLAEGNTIPVKITFANGETQELEAPIKKVMSGMKHEHHH</sequence>
<dbReference type="AlphaFoldDB" id="E3BJD2"/>
<feature type="signal peptide" evidence="1">
    <location>
        <begin position="1"/>
        <end position="21"/>
    </location>
</feature>
<proteinExistence type="predicted"/>
<dbReference type="SUPFAM" id="SSF110087">
    <property type="entry name" value="DR1885-like metal-binding protein"/>
    <property type="match status" value="1"/>
</dbReference>
<evidence type="ECO:0000313" key="2">
    <source>
        <dbReference type="EMBL" id="EFP96701.1"/>
    </source>
</evidence>